<organism evidence="2 3">
    <name type="scientific">Candidatus Shapirobacteria bacterium CG09_land_8_20_14_0_10_38_17</name>
    <dbReference type="NCBI Taxonomy" id="1974884"/>
    <lineage>
        <taxon>Bacteria</taxon>
        <taxon>Candidatus Shapironibacteriota</taxon>
    </lineage>
</organism>
<keyword evidence="1" id="KW-0472">Membrane</keyword>
<sequence>MVLKKENEIQKIIQKLGPDLFQKIKEANKIADIGCAHGVLLFLLHTKLEKPKEGLYGFDVSKKFIAEAKKNFKNIYYWNFNQKRKWPQKFDVIFALDVIEHLENPQIFLKNIHSLMKNGGFLVLSTPNIHSFSRFIQGSQWFGFKDKTHKNFYCRASLFFLLKQEGLKIKKYKTLSSTTWPFYNWIISLFGLGGQVLLLAEKYD</sequence>
<keyword evidence="1" id="KW-0812">Transmembrane</keyword>
<comment type="caution">
    <text evidence="2">The sequence shown here is derived from an EMBL/GenBank/DDBJ whole genome shotgun (WGS) entry which is preliminary data.</text>
</comment>
<accession>A0A2H0WQL3</accession>
<proteinExistence type="predicted"/>
<evidence type="ECO:0008006" key="4">
    <source>
        <dbReference type="Google" id="ProtNLM"/>
    </source>
</evidence>
<reference evidence="3" key="1">
    <citation type="submission" date="2017-09" db="EMBL/GenBank/DDBJ databases">
        <title>Depth-based differentiation of microbial function through sediment-hosted aquifers and enrichment of novel symbionts in the deep terrestrial subsurface.</title>
        <authorList>
            <person name="Probst A.J."/>
            <person name="Ladd B."/>
            <person name="Jarett J.K."/>
            <person name="Geller-Mcgrath D.E."/>
            <person name="Sieber C.M.K."/>
            <person name="Emerson J.B."/>
            <person name="Anantharaman K."/>
            <person name="Thomas B.C."/>
            <person name="Malmstrom R."/>
            <person name="Stieglmeier M."/>
            <person name="Klingl A."/>
            <person name="Woyke T."/>
            <person name="Ryan C.M."/>
            <person name="Banfield J.F."/>
        </authorList>
    </citation>
    <scope>NUCLEOTIDE SEQUENCE [LARGE SCALE GENOMIC DNA]</scope>
</reference>
<evidence type="ECO:0000313" key="2">
    <source>
        <dbReference type="EMBL" id="PIS14953.1"/>
    </source>
</evidence>
<dbReference type="PANTHER" id="PTHR43861">
    <property type="entry name" value="TRANS-ACONITATE 2-METHYLTRANSFERASE-RELATED"/>
    <property type="match status" value="1"/>
</dbReference>
<dbReference type="Pfam" id="PF13489">
    <property type="entry name" value="Methyltransf_23"/>
    <property type="match status" value="1"/>
</dbReference>
<dbReference type="EMBL" id="PEZH01000051">
    <property type="protein sequence ID" value="PIS14953.1"/>
    <property type="molecule type" value="Genomic_DNA"/>
</dbReference>
<dbReference type="CDD" id="cd02440">
    <property type="entry name" value="AdoMet_MTases"/>
    <property type="match status" value="1"/>
</dbReference>
<name>A0A2H0WQL3_9BACT</name>
<dbReference type="SUPFAM" id="SSF53335">
    <property type="entry name" value="S-adenosyl-L-methionine-dependent methyltransferases"/>
    <property type="match status" value="1"/>
</dbReference>
<feature type="transmembrane region" description="Helical" evidence="1">
    <location>
        <begin position="182"/>
        <end position="200"/>
    </location>
</feature>
<protein>
    <recommendedName>
        <fullName evidence="4">Class I SAM-dependent methyltransferase</fullName>
    </recommendedName>
</protein>
<dbReference type="Proteomes" id="UP000231282">
    <property type="component" value="Unassembled WGS sequence"/>
</dbReference>
<evidence type="ECO:0000313" key="3">
    <source>
        <dbReference type="Proteomes" id="UP000231282"/>
    </source>
</evidence>
<dbReference type="AlphaFoldDB" id="A0A2H0WQL3"/>
<dbReference type="Gene3D" id="3.40.50.150">
    <property type="entry name" value="Vaccinia Virus protein VP39"/>
    <property type="match status" value="1"/>
</dbReference>
<gene>
    <name evidence="2" type="ORF">COT63_02565</name>
</gene>
<keyword evidence="1" id="KW-1133">Transmembrane helix</keyword>
<dbReference type="PANTHER" id="PTHR43861:SF6">
    <property type="entry name" value="METHYLTRANSFERASE TYPE 11"/>
    <property type="match status" value="1"/>
</dbReference>
<evidence type="ECO:0000256" key="1">
    <source>
        <dbReference type="SAM" id="Phobius"/>
    </source>
</evidence>
<dbReference type="InterPro" id="IPR029063">
    <property type="entry name" value="SAM-dependent_MTases_sf"/>
</dbReference>